<evidence type="ECO:0000313" key="1">
    <source>
        <dbReference type="EMBL" id="EIP86684.1"/>
    </source>
</evidence>
<organism evidence="1 2">
    <name type="scientific">Burkholderia humptydooensis MSMB43</name>
    <dbReference type="NCBI Taxonomy" id="441157"/>
    <lineage>
        <taxon>Bacteria</taxon>
        <taxon>Pseudomonadati</taxon>
        <taxon>Pseudomonadota</taxon>
        <taxon>Betaproteobacteria</taxon>
        <taxon>Burkholderiales</taxon>
        <taxon>Burkholderiaceae</taxon>
        <taxon>Burkholderia</taxon>
        <taxon>pseudomallei group</taxon>
    </lineage>
</organism>
<sequence>MEVCILFRKIPVAINSAKHQLFYFKVDVLFDDQPAQQMTSANEKIETGDLVKKLQSVESTRLC</sequence>
<gene>
    <name evidence="1" type="ORF">A33K_16287</name>
</gene>
<protein>
    <submittedName>
        <fullName evidence="1">Uncharacterized protein</fullName>
    </submittedName>
</protein>
<dbReference type="Proteomes" id="UP000004682">
    <property type="component" value="Unassembled WGS sequence"/>
</dbReference>
<accession>A0ABN0G339</accession>
<dbReference type="EMBL" id="JH692064">
    <property type="protein sequence ID" value="EIP86684.1"/>
    <property type="molecule type" value="Genomic_DNA"/>
</dbReference>
<keyword evidence="2" id="KW-1185">Reference proteome</keyword>
<evidence type="ECO:0000313" key="2">
    <source>
        <dbReference type="Proteomes" id="UP000004682"/>
    </source>
</evidence>
<name>A0ABN0G339_9BURK</name>
<proteinExistence type="predicted"/>
<reference evidence="2" key="1">
    <citation type="journal article" date="2012" name="J. Bacteriol.">
        <title>Revised Genome Sequence of Burkholderia thailandensis MSMB43 with Improved Annotation.</title>
        <authorList>
            <person name="Zhuo Y."/>
            <person name="Liu L."/>
            <person name="Wang Q."/>
            <person name="Liu X."/>
            <person name="Ren B."/>
            <person name="Liu M."/>
            <person name="Ni P."/>
            <person name="Cheng Y.Q."/>
            <person name="Zhang L."/>
        </authorList>
    </citation>
    <scope>NUCLEOTIDE SEQUENCE [LARGE SCALE GENOMIC DNA]</scope>
    <source>
        <strain evidence="2">MSMB43</strain>
    </source>
</reference>